<evidence type="ECO:0000313" key="5">
    <source>
        <dbReference type="EMBL" id="MBB4774750.1"/>
    </source>
</evidence>
<evidence type="ECO:0000313" key="4">
    <source>
        <dbReference type="EMBL" id="GAA0565713.1"/>
    </source>
</evidence>
<accession>A0A7W7ICZ7</accession>
<dbReference type="EMBL" id="JACHMV010000001">
    <property type="protein sequence ID" value="MBB4774750.1"/>
    <property type="molecule type" value="Genomic_DNA"/>
</dbReference>
<dbReference type="GO" id="GO:0004659">
    <property type="term" value="F:prenyltransferase activity"/>
    <property type="evidence" value="ECO:0007669"/>
    <property type="project" value="UniProtKB-KW"/>
</dbReference>
<dbReference type="Proteomes" id="UP001501427">
    <property type="component" value="Unassembled WGS sequence"/>
</dbReference>
<dbReference type="InterPro" id="IPR036239">
    <property type="entry name" value="PrenylTrfase-like_sf"/>
</dbReference>
<gene>
    <name evidence="5" type="ORF">F4557_003168</name>
    <name evidence="4" type="ORF">GCM10009546_29960</name>
</gene>
<organism evidence="5 6">
    <name type="scientific">Actinomadura livida</name>
    <dbReference type="NCBI Taxonomy" id="79909"/>
    <lineage>
        <taxon>Bacteria</taxon>
        <taxon>Bacillati</taxon>
        <taxon>Actinomycetota</taxon>
        <taxon>Actinomycetes</taxon>
        <taxon>Streptosporangiales</taxon>
        <taxon>Thermomonosporaceae</taxon>
        <taxon>Actinomadura</taxon>
    </lineage>
</organism>
<keyword evidence="7" id="KW-1185">Reference proteome</keyword>
<evidence type="ECO:0000256" key="1">
    <source>
        <dbReference type="ARBA" id="ARBA00005368"/>
    </source>
</evidence>
<evidence type="ECO:0000256" key="2">
    <source>
        <dbReference type="ARBA" id="ARBA00022602"/>
    </source>
</evidence>
<comment type="similarity">
    <text evidence="1">Belongs to the aromatic prenyltransferase family.</text>
</comment>
<dbReference type="SUPFAM" id="SSF143492">
    <property type="entry name" value="Prenyltransferase-like"/>
    <property type="match status" value="1"/>
</dbReference>
<evidence type="ECO:0000313" key="7">
    <source>
        <dbReference type="Proteomes" id="UP001501427"/>
    </source>
</evidence>
<evidence type="ECO:0000256" key="3">
    <source>
        <dbReference type="ARBA" id="ARBA00022679"/>
    </source>
</evidence>
<name>A0A7W7ICZ7_9ACTN</name>
<dbReference type="CDD" id="cd13931">
    <property type="entry name" value="PT-CloQ_NphB"/>
    <property type="match status" value="1"/>
</dbReference>
<evidence type="ECO:0000313" key="6">
    <source>
        <dbReference type="Proteomes" id="UP000549343"/>
    </source>
</evidence>
<dbReference type="EMBL" id="BAAAHD010000025">
    <property type="protein sequence ID" value="GAA0565713.1"/>
    <property type="molecule type" value="Genomic_DNA"/>
</dbReference>
<dbReference type="SFLD" id="SFLDG01163">
    <property type="entry name" value="II"/>
    <property type="match status" value="1"/>
</dbReference>
<dbReference type="RefSeq" id="WP_184883599.1">
    <property type="nucleotide sequence ID" value="NZ_BAAAHD010000025.1"/>
</dbReference>
<dbReference type="AlphaFoldDB" id="A0A7W7ICZ7"/>
<evidence type="ECO:0008006" key="8">
    <source>
        <dbReference type="Google" id="ProtNLM"/>
    </source>
</evidence>
<keyword evidence="3" id="KW-0808">Transferase</keyword>
<dbReference type="InterPro" id="IPR033964">
    <property type="entry name" value="ABBA"/>
</dbReference>
<sequence length="300" mass="32894">MSGAAGMEKVYSAIEQSARMLDVPCSRDRVLPILASYGDAISNVAIIFSVSTGSQEFDYTIQLPEEIDDPYAHTLSHGLVAKTDHPVGALLSDIKARIPVSEYFADYGAVGGFQKLYPSFPGSPQKVADLAGIPSMPRAVAENADLFARYDLADVALVGIDYKRKTMNLYFQLGAEVAGDLESKAVLSLLHDCGMPEPDEQMLELARKAYRIYITLGWDSADVLRISFAPQPRQNLDLAEIQARLDPKIEAFMTGAPYAYNDDRVSISVPKWSAQGGHFNLGYYYQVSPQLKALIAKNKD</sequence>
<dbReference type="InterPro" id="IPR020965">
    <property type="entry name" value="Prenyltransferase_CloQ"/>
</dbReference>
<dbReference type="Pfam" id="PF11468">
    <property type="entry name" value="PTase_Orf2"/>
    <property type="match status" value="1"/>
</dbReference>
<proteinExistence type="inferred from homology"/>
<reference evidence="7" key="2">
    <citation type="journal article" date="2019" name="Int. J. Syst. Evol. Microbiol.">
        <title>The Global Catalogue of Microorganisms (GCM) 10K type strain sequencing project: providing services to taxonomists for standard genome sequencing and annotation.</title>
        <authorList>
            <consortium name="The Broad Institute Genomics Platform"/>
            <consortium name="The Broad Institute Genome Sequencing Center for Infectious Disease"/>
            <person name="Wu L."/>
            <person name="Ma J."/>
        </authorList>
    </citation>
    <scope>NUCLEOTIDE SEQUENCE [LARGE SCALE GENOMIC DNA]</scope>
    <source>
        <strain evidence="7">JCM 10667</strain>
    </source>
</reference>
<dbReference type="Proteomes" id="UP000549343">
    <property type="component" value="Unassembled WGS sequence"/>
</dbReference>
<reference evidence="4" key="4">
    <citation type="submission" date="2023-12" db="EMBL/GenBank/DDBJ databases">
        <authorList>
            <person name="Sun Q."/>
            <person name="Inoue M."/>
        </authorList>
    </citation>
    <scope>NUCLEOTIDE SEQUENCE</scope>
    <source>
        <strain evidence="4">JCM 10667</strain>
    </source>
</reference>
<reference evidence="5 6" key="3">
    <citation type="submission" date="2020-08" db="EMBL/GenBank/DDBJ databases">
        <title>Sequencing the genomes of 1000 actinobacteria strains.</title>
        <authorList>
            <person name="Klenk H.-P."/>
        </authorList>
    </citation>
    <scope>NUCLEOTIDE SEQUENCE [LARGE SCALE GENOMIC DNA]</scope>
    <source>
        <strain evidence="5 6">DSM 44772</strain>
    </source>
</reference>
<protein>
    <recommendedName>
        <fullName evidence="8">Prenyltransferase</fullName>
    </recommendedName>
</protein>
<comment type="caution">
    <text evidence="5">The sequence shown here is derived from an EMBL/GenBank/DDBJ whole genome shotgun (WGS) entry which is preliminary data.</text>
</comment>
<keyword evidence="2" id="KW-0637">Prenyltransferase</keyword>
<reference evidence="4" key="1">
    <citation type="journal article" date="2014" name="Int. J. Syst. Evol. Microbiol.">
        <title>Complete genome of a new Firmicutes species belonging to the dominant human colonic microbiota ('Ruminococcus bicirculans') reveals two chromosomes and a selective capacity to utilize plant glucans.</title>
        <authorList>
            <consortium name="NISC Comparative Sequencing Program"/>
            <person name="Wegmann U."/>
            <person name="Louis P."/>
            <person name="Goesmann A."/>
            <person name="Henrissat B."/>
            <person name="Duncan S.H."/>
            <person name="Flint H.J."/>
        </authorList>
    </citation>
    <scope>NUCLEOTIDE SEQUENCE</scope>
    <source>
        <strain evidence="4">JCM 10667</strain>
    </source>
</reference>
<dbReference type="SFLD" id="SFLDS00036">
    <property type="entry name" value="Aromatic_Prenyltransferase"/>
    <property type="match status" value="1"/>
</dbReference>